<reference evidence="2" key="3">
    <citation type="submission" date="2020-06" db="EMBL/GenBank/DDBJ databases">
        <title>Helianthus annuus Genome sequencing and assembly Release 2.</title>
        <authorList>
            <person name="Gouzy J."/>
            <person name="Langlade N."/>
            <person name="Munos S."/>
        </authorList>
    </citation>
    <scope>NUCLEOTIDE SEQUENCE</scope>
    <source>
        <tissue evidence="2">Leaves</tissue>
    </source>
</reference>
<accession>A0A251U6X4</accession>
<feature type="compositionally biased region" description="Basic residues" evidence="1">
    <location>
        <begin position="19"/>
        <end position="30"/>
    </location>
</feature>
<organism evidence="3 4">
    <name type="scientific">Helianthus annuus</name>
    <name type="common">Common sunflower</name>
    <dbReference type="NCBI Taxonomy" id="4232"/>
    <lineage>
        <taxon>Eukaryota</taxon>
        <taxon>Viridiplantae</taxon>
        <taxon>Streptophyta</taxon>
        <taxon>Embryophyta</taxon>
        <taxon>Tracheophyta</taxon>
        <taxon>Spermatophyta</taxon>
        <taxon>Magnoliopsida</taxon>
        <taxon>eudicotyledons</taxon>
        <taxon>Gunneridae</taxon>
        <taxon>Pentapetalae</taxon>
        <taxon>asterids</taxon>
        <taxon>campanulids</taxon>
        <taxon>Asterales</taxon>
        <taxon>Asteraceae</taxon>
        <taxon>Asteroideae</taxon>
        <taxon>Heliantheae alliance</taxon>
        <taxon>Heliantheae</taxon>
        <taxon>Helianthus</taxon>
    </lineage>
</organism>
<keyword evidence="4" id="KW-1185">Reference proteome</keyword>
<proteinExistence type="predicted"/>
<evidence type="ECO:0000313" key="2">
    <source>
        <dbReference type="EMBL" id="KAF5796041.1"/>
    </source>
</evidence>
<evidence type="ECO:0000313" key="3">
    <source>
        <dbReference type="EMBL" id="OTG19098.1"/>
    </source>
</evidence>
<dbReference type="Gramene" id="mRNA:HanXRQr2_Chr08g0346801">
    <property type="protein sequence ID" value="mRNA:HanXRQr2_Chr08g0346801"/>
    <property type="gene ID" value="HanXRQr2_Chr08g0346801"/>
</dbReference>
<dbReference type="Proteomes" id="UP000215914">
    <property type="component" value="Chromosome 8"/>
</dbReference>
<name>A0A251U6X4_HELAN</name>
<gene>
    <name evidence="3" type="ORF">HannXRQ_Chr08g0230311</name>
    <name evidence="2" type="ORF">HanXRQr2_Chr08g0346801</name>
</gene>
<evidence type="ECO:0000256" key="1">
    <source>
        <dbReference type="SAM" id="MobiDB-lite"/>
    </source>
</evidence>
<protein>
    <submittedName>
        <fullName evidence="3">Uncharacterized protein</fullName>
    </submittedName>
</protein>
<dbReference type="InParanoid" id="A0A251U6X4"/>
<dbReference type="EMBL" id="CM007897">
    <property type="protein sequence ID" value="OTG19098.1"/>
    <property type="molecule type" value="Genomic_DNA"/>
</dbReference>
<feature type="region of interest" description="Disordered" evidence="1">
    <location>
        <begin position="17"/>
        <end position="36"/>
    </location>
</feature>
<reference evidence="2 4" key="1">
    <citation type="journal article" date="2017" name="Nature">
        <title>The sunflower genome provides insights into oil metabolism, flowering and Asterid evolution.</title>
        <authorList>
            <person name="Badouin H."/>
            <person name="Gouzy J."/>
            <person name="Grassa C.J."/>
            <person name="Murat F."/>
            <person name="Staton S.E."/>
            <person name="Cottret L."/>
            <person name="Lelandais-Briere C."/>
            <person name="Owens G.L."/>
            <person name="Carrere S."/>
            <person name="Mayjonade B."/>
            <person name="Legrand L."/>
            <person name="Gill N."/>
            <person name="Kane N.C."/>
            <person name="Bowers J.E."/>
            <person name="Hubner S."/>
            <person name="Bellec A."/>
            <person name="Berard A."/>
            <person name="Berges H."/>
            <person name="Blanchet N."/>
            <person name="Boniface M.C."/>
            <person name="Brunel D."/>
            <person name="Catrice O."/>
            <person name="Chaidir N."/>
            <person name="Claudel C."/>
            <person name="Donnadieu C."/>
            <person name="Faraut T."/>
            <person name="Fievet G."/>
            <person name="Helmstetter N."/>
            <person name="King M."/>
            <person name="Knapp S.J."/>
            <person name="Lai Z."/>
            <person name="Le Paslier M.C."/>
            <person name="Lippi Y."/>
            <person name="Lorenzon L."/>
            <person name="Mandel J.R."/>
            <person name="Marage G."/>
            <person name="Marchand G."/>
            <person name="Marquand E."/>
            <person name="Bret-Mestries E."/>
            <person name="Morien E."/>
            <person name="Nambeesan S."/>
            <person name="Nguyen T."/>
            <person name="Pegot-Espagnet P."/>
            <person name="Pouilly N."/>
            <person name="Raftis F."/>
            <person name="Sallet E."/>
            <person name="Schiex T."/>
            <person name="Thomas J."/>
            <person name="Vandecasteele C."/>
            <person name="Vares D."/>
            <person name="Vear F."/>
            <person name="Vautrin S."/>
            <person name="Crespi M."/>
            <person name="Mangin B."/>
            <person name="Burke J.M."/>
            <person name="Salse J."/>
            <person name="Munos S."/>
            <person name="Vincourt P."/>
            <person name="Rieseberg L.H."/>
            <person name="Langlade N.B."/>
        </authorList>
    </citation>
    <scope>NUCLEOTIDE SEQUENCE [LARGE SCALE GENOMIC DNA]</scope>
    <source>
        <strain evidence="4">cv. SF193</strain>
        <tissue evidence="2">Leaves</tissue>
    </source>
</reference>
<dbReference type="EMBL" id="MNCJ02000323">
    <property type="protein sequence ID" value="KAF5796041.1"/>
    <property type="molecule type" value="Genomic_DNA"/>
</dbReference>
<evidence type="ECO:0000313" key="4">
    <source>
        <dbReference type="Proteomes" id="UP000215914"/>
    </source>
</evidence>
<reference evidence="3" key="2">
    <citation type="submission" date="2017-02" db="EMBL/GenBank/DDBJ databases">
        <title>Sunflower complete genome.</title>
        <authorList>
            <person name="Langlade N."/>
            <person name="Munos S."/>
        </authorList>
    </citation>
    <scope>NUCLEOTIDE SEQUENCE [LARGE SCALE GENOMIC DNA]</scope>
    <source>
        <tissue evidence="3">Leaves</tissue>
    </source>
</reference>
<dbReference type="AlphaFoldDB" id="A0A251U6X4"/>
<sequence>MFLFDGLKRKSFLNPPVVGRRRRRPNRNPTRRVSDNRSCSFSRMFPNLYSCVISRKHHTQPL</sequence>